<keyword evidence="3" id="KW-1185">Reference proteome</keyword>
<dbReference type="InterPro" id="IPR001810">
    <property type="entry name" value="F-box_dom"/>
</dbReference>
<dbReference type="SUPFAM" id="SSF52047">
    <property type="entry name" value="RNI-like"/>
    <property type="match status" value="1"/>
</dbReference>
<evidence type="ECO:0000259" key="1">
    <source>
        <dbReference type="PROSITE" id="PS50181"/>
    </source>
</evidence>
<proteinExistence type="predicted"/>
<feature type="domain" description="F-box" evidence="1">
    <location>
        <begin position="7"/>
        <end position="55"/>
    </location>
</feature>
<protein>
    <recommendedName>
        <fullName evidence="1">F-box domain-containing protein</fullName>
    </recommendedName>
</protein>
<accession>A0A2S5BHN3</accession>
<reference evidence="2 3" key="1">
    <citation type="journal article" date="2018" name="Front. Microbiol.">
        <title>Prospects for Fungal Bioremediation of Acidic Radioactive Waste Sites: Characterization and Genome Sequence of Rhodotorula taiwanensis MD1149.</title>
        <authorList>
            <person name="Tkavc R."/>
            <person name="Matrosova V.Y."/>
            <person name="Grichenko O.E."/>
            <person name="Gostincar C."/>
            <person name="Volpe R.P."/>
            <person name="Klimenkova P."/>
            <person name="Gaidamakova E.K."/>
            <person name="Zhou C.E."/>
            <person name="Stewart B.J."/>
            <person name="Lyman M.G."/>
            <person name="Malfatti S.A."/>
            <person name="Rubinfeld B."/>
            <person name="Courtot M."/>
            <person name="Singh J."/>
            <person name="Dalgard C.L."/>
            <person name="Hamilton T."/>
            <person name="Frey K.G."/>
            <person name="Gunde-Cimerman N."/>
            <person name="Dugan L."/>
            <person name="Daly M.J."/>
        </authorList>
    </citation>
    <scope>NUCLEOTIDE SEQUENCE [LARGE SCALE GENOMIC DNA]</scope>
    <source>
        <strain evidence="2 3">MD1149</strain>
    </source>
</reference>
<dbReference type="AlphaFoldDB" id="A0A2S5BHN3"/>
<comment type="caution">
    <text evidence="2">The sequence shown here is derived from an EMBL/GenBank/DDBJ whole genome shotgun (WGS) entry which is preliminary data.</text>
</comment>
<dbReference type="SUPFAM" id="SSF81383">
    <property type="entry name" value="F-box domain"/>
    <property type="match status" value="1"/>
</dbReference>
<gene>
    <name evidence="2" type="ORF">BMF94_0459</name>
</gene>
<dbReference type="Proteomes" id="UP000237144">
    <property type="component" value="Unassembled WGS sequence"/>
</dbReference>
<sequence>MTAPPTQTSLLSLPDELLETIVQCVLTERPKRPAALALTCRRLGRLVRHQIFRRIHYEGSARRGRDSLLQQAFEVCPSARNLVRDLLYLPQYNFSTGASVLVSDPELPYIFFIFPAIRTLDLAFTRSDGLTSFLTGPTTPNDGSLRHLEISYEFEREEENACMRRAGWWNPLLRFSDLLGLAVVVEPGGEDSGVVAFETARLLPLESVRKFTISALMFPTNGLPLSALLPSLEDLTVIMARCDDEADPCTRLIRTAPSSLAKLTIVTYSIASPWTAGFVEALTDRPTLRHLSLTCVAIDTYRASQYFSSSSLRALTFTSACPSDDVDLLRLVSGRTRMKSLEVLRFDYFRPSGRQGIRYSLADMLASTGPVDLASALESLRSHEGPRWPQGCTAAGLQRVVEEAQLHGIRVCGMAVESLDWVALFDDEVERYLVLRAVEKGDRSLIDEYFGRDKADEAIERHSWRFASASAAAMTS</sequence>
<evidence type="ECO:0000313" key="3">
    <source>
        <dbReference type="Proteomes" id="UP000237144"/>
    </source>
</evidence>
<dbReference type="EMBL" id="PJQD01000005">
    <property type="protein sequence ID" value="POY76264.1"/>
    <property type="molecule type" value="Genomic_DNA"/>
</dbReference>
<organism evidence="2 3">
    <name type="scientific">Rhodotorula taiwanensis</name>
    <dbReference type="NCBI Taxonomy" id="741276"/>
    <lineage>
        <taxon>Eukaryota</taxon>
        <taxon>Fungi</taxon>
        <taxon>Dikarya</taxon>
        <taxon>Basidiomycota</taxon>
        <taxon>Pucciniomycotina</taxon>
        <taxon>Microbotryomycetes</taxon>
        <taxon>Sporidiobolales</taxon>
        <taxon>Sporidiobolaceae</taxon>
        <taxon>Rhodotorula</taxon>
    </lineage>
</organism>
<evidence type="ECO:0000313" key="2">
    <source>
        <dbReference type="EMBL" id="POY76264.1"/>
    </source>
</evidence>
<name>A0A2S5BHN3_9BASI</name>
<dbReference type="PROSITE" id="PS50181">
    <property type="entry name" value="FBOX"/>
    <property type="match status" value="1"/>
</dbReference>
<dbReference type="InterPro" id="IPR032675">
    <property type="entry name" value="LRR_dom_sf"/>
</dbReference>
<dbReference type="InterPro" id="IPR036047">
    <property type="entry name" value="F-box-like_dom_sf"/>
</dbReference>
<dbReference type="Gene3D" id="3.80.10.10">
    <property type="entry name" value="Ribonuclease Inhibitor"/>
    <property type="match status" value="1"/>
</dbReference>